<dbReference type="PROSITE" id="PS00054">
    <property type="entry name" value="RIBOSOMAL_S11"/>
    <property type="match status" value="1"/>
</dbReference>
<dbReference type="Pfam" id="PF00411">
    <property type="entry name" value="Ribosomal_S11"/>
    <property type="match status" value="1"/>
</dbReference>
<dbReference type="GO" id="GO:0006412">
    <property type="term" value="P:translation"/>
    <property type="evidence" value="ECO:0007669"/>
    <property type="project" value="InterPro"/>
</dbReference>
<accession>A0A146KAX1</accession>
<keyword evidence="3 4" id="KW-0687">Ribonucleoprotein</keyword>
<gene>
    <name evidence="5" type="ORF">TPC1_14760</name>
</gene>
<sequence length="148" mass="16329">MSIVVKKVNYDVVNLPKKADNKEVFATVHIFAAKNDTFIHVTDISGAETIGRVSGGQMVKRHQDEPSPYAAMQATQKLVEIIRSRGITALNIKIRANGGCGRRVYGQGGNAAIRAFVRSNFKIGRIEDCTPIPTDRTRHKGGRRGRRL</sequence>
<dbReference type="FunFam" id="3.30.420.80:FF:000002">
    <property type="entry name" value="40S ribosomal protein S14"/>
    <property type="match status" value="1"/>
</dbReference>
<name>A0A146KAX1_9EUKA</name>
<dbReference type="InterPro" id="IPR036967">
    <property type="entry name" value="Ribosomal_uS11_sf"/>
</dbReference>
<dbReference type="AlphaFoldDB" id="A0A146KAX1"/>
<dbReference type="PANTHER" id="PTHR11759">
    <property type="entry name" value="40S RIBOSOMAL PROTEIN S14/30S RIBOSOMAL PROTEIN S11"/>
    <property type="match status" value="1"/>
</dbReference>
<dbReference type="InterPro" id="IPR018102">
    <property type="entry name" value="Ribosomal_uS11_CS"/>
</dbReference>
<organism evidence="5">
    <name type="scientific">Trepomonas sp. PC1</name>
    <dbReference type="NCBI Taxonomy" id="1076344"/>
    <lineage>
        <taxon>Eukaryota</taxon>
        <taxon>Metamonada</taxon>
        <taxon>Diplomonadida</taxon>
        <taxon>Hexamitidae</taxon>
        <taxon>Hexamitinae</taxon>
        <taxon>Trepomonas</taxon>
    </lineage>
</organism>
<dbReference type="EMBL" id="GDID01003522">
    <property type="protein sequence ID" value="JAP93084.1"/>
    <property type="molecule type" value="Transcribed_RNA"/>
</dbReference>
<dbReference type="InterPro" id="IPR001971">
    <property type="entry name" value="Ribosomal_uS11"/>
</dbReference>
<dbReference type="SUPFAM" id="SSF53137">
    <property type="entry name" value="Translational machinery components"/>
    <property type="match status" value="1"/>
</dbReference>
<comment type="similarity">
    <text evidence="1 4">Belongs to the universal ribosomal protein uS11 family.</text>
</comment>
<protein>
    <submittedName>
        <fullName evidence="5">Ribosomal protein S14</fullName>
    </submittedName>
</protein>
<evidence type="ECO:0000256" key="4">
    <source>
        <dbReference type="RuleBase" id="RU003629"/>
    </source>
</evidence>
<evidence type="ECO:0000256" key="1">
    <source>
        <dbReference type="ARBA" id="ARBA00006194"/>
    </source>
</evidence>
<evidence type="ECO:0000313" key="5">
    <source>
        <dbReference type="EMBL" id="JAP93084.1"/>
    </source>
</evidence>
<dbReference type="GO" id="GO:1990904">
    <property type="term" value="C:ribonucleoprotein complex"/>
    <property type="evidence" value="ECO:0007669"/>
    <property type="project" value="UniProtKB-KW"/>
</dbReference>
<keyword evidence="2 4" id="KW-0689">Ribosomal protein</keyword>
<reference evidence="5" key="1">
    <citation type="submission" date="2015-07" db="EMBL/GenBank/DDBJ databases">
        <title>Adaptation to a free-living lifestyle via gene acquisitions in the diplomonad Trepomonas sp. PC1.</title>
        <authorList>
            <person name="Xu F."/>
            <person name="Jerlstrom-Hultqvist J."/>
            <person name="Kolisko M."/>
            <person name="Simpson A.G.B."/>
            <person name="Roger A.J."/>
            <person name="Svard S.G."/>
            <person name="Andersson J.O."/>
        </authorList>
    </citation>
    <scope>NUCLEOTIDE SEQUENCE</scope>
    <source>
        <strain evidence="5">PC1</strain>
    </source>
</reference>
<evidence type="ECO:0000256" key="3">
    <source>
        <dbReference type="ARBA" id="ARBA00023274"/>
    </source>
</evidence>
<dbReference type="PIRSF" id="PIRSF002131">
    <property type="entry name" value="Ribosomal_S11"/>
    <property type="match status" value="1"/>
</dbReference>
<dbReference type="GO" id="GO:0005840">
    <property type="term" value="C:ribosome"/>
    <property type="evidence" value="ECO:0007669"/>
    <property type="project" value="UniProtKB-KW"/>
</dbReference>
<proteinExistence type="inferred from homology"/>
<evidence type="ECO:0000256" key="2">
    <source>
        <dbReference type="ARBA" id="ARBA00022980"/>
    </source>
</evidence>
<dbReference type="Gene3D" id="3.30.420.80">
    <property type="entry name" value="Ribosomal protein S11"/>
    <property type="match status" value="1"/>
</dbReference>
<dbReference type="GO" id="GO:0003735">
    <property type="term" value="F:structural constituent of ribosome"/>
    <property type="evidence" value="ECO:0007669"/>
    <property type="project" value="InterPro"/>
</dbReference>
<dbReference type="HAMAP" id="MF_01310">
    <property type="entry name" value="Ribosomal_uS11"/>
    <property type="match status" value="1"/>
</dbReference>